<organism evidence="3 4">
    <name type="scientific">Symbiodinium necroappetens</name>
    <dbReference type="NCBI Taxonomy" id="1628268"/>
    <lineage>
        <taxon>Eukaryota</taxon>
        <taxon>Sar</taxon>
        <taxon>Alveolata</taxon>
        <taxon>Dinophyceae</taxon>
        <taxon>Suessiales</taxon>
        <taxon>Symbiodiniaceae</taxon>
        <taxon>Symbiodinium</taxon>
    </lineage>
</organism>
<feature type="transmembrane region" description="Helical" evidence="2">
    <location>
        <begin position="166"/>
        <end position="185"/>
    </location>
</feature>
<feature type="region of interest" description="Disordered" evidence="1">
    <location>
        <begin position="280"/>
        <end position="304"/>
    </location>
</feature>
<evidence type="ECO:0000256" key="2">
    <source>
        <dbReference type="SAM" id="Phobius"/>
    </source>
</evidence>
<dbReference type="EMBL" id="CAJNJA010099075">
    <property type="protein sequence ID" value="CAE7943273.1"/>
    <property type="molecule type" value="Genomic_DNA"/>
</dbReference>
<keyword evidence="2" id="KW-1133">Transmembrane helix</keyword>
<keyword evidence="2" id="KW-0812">Transmembrane</keyword>
<name>A0A813CFN1_9DINO</name>
<dbReference type="Proteomes" id="UP000601435">
    <property type="component" value="Unassembled WGS sequence"/>
</dbReference>
<accession>A0A813CFN1</accession>
<dbReference type="AlphaFoldDB" id="A0A813CFN1"/>
<feature type="transmembrane region" description="Helical" evidence="2">
    <location>
        <begin position="222"/>
        <end position="242"/>
    </location>
</feature>
<evidence type="ECO:0000313" key="3">
    <source>
        <dbReference type="EMBL" id="CAE7943273.1"/>
    </source>
</evidence>
<keyword evidence="2" id="KW-0472">Membrane</keyword>
<gene>
    <name evidence="3" type="primary">NEIL3</name>
    <name evidence="3" type="ORF">SNEC2469_LOCUS34985</name>
</gene>
<proteinExistence type="predicted"/>
<protein>
    <submittedName>
        <fullName evidence="3">NEIL3 protein</fullName>
    </submittedName>
</protein>
<feature type="transmembrane region" description="Helical" evidence="2">
    <location>
        <begin position="191"/>
        <end position="210"/>
    </location>
</feature>
<sequence>MTTSDICDVYLRLVASEESYREVKELFQSQNGRDEELELLGNAALESSEVVAEQYFEVRSWQEYFQDEVNVTKYSVKKHGILGTLKNEVVEVGNDVKDLGRGAATVVQTGREQVPHLVRAATDTVGNVVQTGSAAAASTGASFAARSQEHITTAVHETVVAPVKRAWHLMATGFILCVLVPLFALRTYAPLNSVVSNLGLLWLLICTCCPPRGMNGRAGKSALLLLYPLITVALPLALHYWATHPQLSQDVGDMFRRLPEQLGRIPEQLKELPGINKLRCSDNDQSCPTPSLRGSEAPESGPGS</sequence>
<evidence type="ECO:0000313" key="4">
    <source>
        <dbReference type="Proteomes" id="UP000601435"/>
    </source>
</evidence>
<dbReference type="OrthoDB" id="427029at2759"/>
<reference evidence="3" key="1">
    <citation type="submission" date="2021-02" db="EMBL/GenBank/DDBJ databases">
        <authorList>
            <person name="Dougan E. K."/>
            <person name="Rhodes N."/>
            <person name="Thang M."/>
            <person name="Chan C."/>
        </authorList>
    </citation>
    <scope>NUCLEOTIDE SEQUENCE</scope>
</reference>
<comment type="caution">
    <text evidence="3">The sequence shown here is derived from an EMBL/GenBank/DDBJ whole genome shotgun (WGS) entry which is preliminary data.</text>
</comment>
<keyword evidence="4" id="KW-1185">Reference proteome</keyword>
<evidence type="ECO:0000256" key="1">
    <source>
        <dbReference type="SAM" id="MobiDB-lite"/>
    </source>
</evidence>